<evidence type="ECO:0000313" key="2">
    <source>
        <dbReference type="Proteomes" id="UP001157502"/>
    </source>
</evidence>
<sequence>MFPSQKKVCEFSLLFMGGQWINCPSFFRSSSKMRSPGCQLERLWMKIIFSPCRKRDFI</sequence>
<name>A0ACC2F3C3_DALPE</name>
<proteinExistence type="predicted"/>
<evidence type="ECO:0000313" key="1">
    <source>
        <dbReference type="EMBL" id="KAJ7985848.1"/>
    </source>
</evidence>
<dbReference type="EMBL" id="CM055762">
    <property type="protein sequence ID" value="KAJ7985848.1"/>
    <property type="molecule type" value="Genomic_DNA"/>
</dbReference>
<accession>A0ACC2F3C3</accession>
<gene>
    <name evidence="1" type="ORF">DPEC_G00344730</name>
</gene>
<dbReference type="Proteomes" id="UP001157502">
    <property type="component" value="Chromosome 35"/>
</dbReference>
<organism evidence="1 2">
    <name type="scientific">Dallia pectoralis</name>
    <name type="common">Alaska blackfish</name>
    <dbReference type="NCBI Taxonomy" id="75939"/>
    <lineage>
        <taxon>Eukaryota</taxon>
        <taxon>Metazoa</taxon>
        <taxon>Chordata</taxon>
        <taxon>Craniata</taxon>
        <taxon>Vertebrata</taxon>
        <taxon>Euteleostomi</taxon>
        <taxon>Actinopterygii</taxon>
        <taxon>Neopterygii</taxon>
        <taxon>Teleostei</taxon>
        <taxon>Protacanthopterygii</taxon>
        <taxon>Esociformes</taxon>
        <taxon>Umbridae</taxon>
        <taxon>Dallia</taxon>
    </lineage>
</organism>
<protein>
    <submittedName>
        <fullName evidence="1">Uncharacterized protein</fullName>
    </submittedName>
</protein>
<keyword evidence="2" id="KW-1185">Reference proteome</keyword>
<comment type="caution">
    <text evidence="1">The sequence shown here is derived from an EMBL/GenBank/DDBJ whole genome shotgun (WGS) entry which is preliminary data.</text>
</comment>
<reference evidence="1" key="1">
    <citation type="submission" date="2021-05" db="EMBL/GenBank/DDBJ databases">
        <authorList>
            <person name="Pan Q."/>
            <person name="Jouanno E."/>
            <person name="Zahm M."/>
            <person name="Klopp C."/>
            <person name="Cabau C."/>
            <person name="Louis A."/>
            <person name="Berthelot C."/>
            <person name="Parey E."/>
            <person name="Roest Crollius H."/>
            <person name="Montfort J."/>
            <person name="Robinson-Rechavi M."/>
            <person name="Bouchez O."/>
            <person name="Lampietro C."/>
            <person name="Lopez Roques C."/>
            <person name="Donnadieu C."/>
            <person name="Postlethwait J."/>
            <person name="Bobe J."/>
            <person name="Dillon D."/>
            <person name="Chandos A."/>
            <person name="von Hippel F."/>
            <person name="Guiguen Y."/>
        </authorList>
    </citation>
    <scope>NUCLEOTIDE SEQUENCE</scope>
    <source>
        <strain evidence="1">YG-Jan2019</strain>
    </source>
</reference>